<dbReference type="InterPro" id="IPR036186">
    <property type="entry name" value="Serpin_sf"/>
</dbReference>
<evidence type="ECO:0000313" key="7">
    <source>
        <dbReference type="RefSeq" id="XP_022255138.1"/>
    </source>
</evidence>
<dbReference type="InterPro" id="IPR042185">
    <property type="entry name" value="Serpin_sf_2"/>
</dbReference>
<dbReference type="PANTHER" id="PTHR11461:SF342">
    <property type="entry name" value="SERINE PROTEASE INHIBITOR 28DC"/>
    <property type="match status" value="1"/>
</dbReference>
<feature type="transmembrane region" description="Helical" evidence="4">
    <location>
        <begin position="58"/>
        <end position="77"/>
    </location>
</feature>
<name>A0ABM1TGY2_LIMPO</name>
<protein>
    <submittedName>
        <fullName evidence="7">Serpin B6-like isoform X1</fullName>
    </submittedName>
</protein>
<comment type="similarity">
    <text evidence="3">Belongs to the serpin family.</text>
</comment>
<accession>A0ABM1TGY2</accession>
<proteinExistence type="inferred from homology"/>
<dbReference type="InterPro" id="IPR000215">
    <property type="entry name" value="Serpin_fam"/>
</dbReference>
<dbReference type="InterPro" id="IPR023795">
    <property type="entry name" value="Serpin_CS"/>
</dbReference>
<keyword evidence="4" id="KW-1133">Transmembrane helix</keyword>
<dbReference type="PANTHER" id="PTHR11461">
    <property type="entry name" value="SERINE PROTEASE INHIBITOR, SERPIN"/>
    <property type="match status" value="1"/>
</dbReference>
<dbReference type="SUPFAM" id="SSF56574">
    <property type="entry name" value="Serpins"/>
    <property type="match status" value="1"/>
</dbReference>
<keyword evidence="4" id="KW-0812">Transmembrane</keyword>
<feature type="domain" description="Serpin" evidence="5">
    <location>
        <begin position="47"/>
        <end position="405"/>
    </location>
</feature>
<dbReference type="Proteomes" id="UP000694941">
    <property type="component" value="Unplaced"/>
</dbReference>
<evidence type="ECO:0000256" key="2">
    <source>
        <dbReference type="ARBA" id="ARBA00022900"/>
    </source>
</evidence>
<feature type="transmembrane region" description="Helical" evidence="4">
    <location>
        <begin position="182"/>
        <end position="201"/>
    </location>
</feature>
<keyword evidence="1" id="KW-0646">Protease inhibitor</keyword>
<dbReference type="GeneID" id="106470794"/>
<dbReference type="InterPro" id="IPR023796">
    <property type="entry name" value="Serpin_dom"/>
</dbReference>
<evidence type="ECO:0000256" key="4">
    <source>
        <dbReference type="SAM" id="Phobius"/>
    </source>
</evidence>
<keyword evidence="4" id="KW-0472">Membrane</keyword>
<dbReference type="Gene3D" id="3.30.497.10">
    <property type="entry name" value="Antithrombin, subunit I, domain 2"/>
    <property type="match status" value="1"/>
</dbReference>
<evidence type="ECO:0000256" key="1">
    <source>
        <dbReference type="ARBA" id="ARBA00022690"/>
    </source>
</evidence>
<organism evidence="6 7">
    <name type="scientific">Limulus polyphemus</name>
    <name type="common">Atlantic horseshoe crab</name>
    <dbReference type="NCBI Taxonomy" id="6850"/>
    <lineage>
        <taxon>Eukaryota</taxon>
        <taxon>Metazoa</taxon>
        <taxon>Ecdysozoa</taxon>
        <taxon>Arthropoda</taxon>
        <taxon>Chelicerata</taxon>
        <taxon>Merostomata</taxon>
        <taxon>Xiphosura</taxon>
        <taxon>Limulidae</taxon>
        <taxon>Limulus</taxon>
    </lineage>
</organism>
<evidence type="ECO:0000259" key="5">
    <source>
        <dbReference type="SMART" id="SM00093"/>
    </source>
</evidence>
<keyword evidence="6" id="KW-1185">Reference proteome</keyword>
<dbReference type="InterPro" id="IPR042178">
    <property type="entry name" value="Serpin_sf_1"/>
</dbReference>
<gene>
    <name evidence="7" type="primary">LOC106470794</name>
</gene>
<evidence type="ECO:0000256" key="3">
    <source>
        <dbReference type="RuleBase" id="RU000411"/>
    </source>
</evidence>
<sequence>MRVKMSTPVTVKFLLFAITCASVTYLSVGDRTGAAGLATVSSNSVALMLYKVFTTHDNIFFSPFSITTVIAMTFLGTQNDTAAQIRNLLNLEASGLRDKDFHESFHYLITSFLKYSQQFELKTTNAFVIQKGIDIDANYKSDLDRFYNASIQEVDFQEDPDTTVQWLNSWIKRKTENKIQRMFMGILNPLTRLLILSIMSFKGSWLKEFDESATRLESFYNFGTNETQVLMMHKKHKFPYGFDPELDAFILAVPYSGTRFHMIFFLPREKQGLKKLEAVLDLEKFEEVISKLHETEVEISIPKFKLDKEYDLEDSLRKLGLTNVFSPGLADFSKFTTTKALHLSSIKHRALLEVDEYGSKVIVSTASMVETLSLKPTFTINHPFIFFIRENQNGIILFIGRINQL</sequence>
<dbReference type="Gene3D" id="2.30.39.10">
    <property type="entry name" value="Alpha-1-antitrypsin, domain 1"/>
    <property type="match status" value="1"/>
</dbReference>
<reference evidence="7" key="1">
    <citation type="submission" date="2025-08" db="UniProtKB">
        <authorList>
            <consortium name="RefSeq"/>
        </authorList>
    </citation>
    <scope>IDENTIFICATION</scope>
    <source>
        <tissue evidence="7">Muscle</tissue>
    </source>
</reference>
<dbReference type="RefSeq" id="XP_022255138.1">
    <property type="nucleotide sequence ID" value="XM_022399430.1"/>
</dbReference>
<evidence type="ECO:0000313" key="6">
    <source>
        <dbReference type="Proteomes" id="UP000694941"/>
    </source>
</evidence>
<dbReference type="Pfam" id="PF00079">
    <property type="entry name" value="Serpin"/>
    <property type="match status" value="1"/>
</dbReference>
<dbReference type="PROSITE" id="PS00284">
    <property type="entry name" value="SERPIN"/>
    <property type="match status" value="1"/>
</dbReference>
<dbReference type="SMART" id="SM00093">
    <property type="entry name" value="SERPIN"/>
    <property type="match status" value="1"/>
</dbReference>
<keyword evidence="2" id="KW-0722">Serine protease inhibitor</keyword>